<dbReference type="PANTHER" id="PTHR45749:SF21">
    <property type="entry name" value="DUF4371 DOMAIN-CONTAINING PROTEIN"/>
    <property type="match status" value="1"/>
</dbReference>
<protein>
    <submittedName>
        <fullName evidence="3">Zinc finger MYM-type 1-like</fullName>
    </submittedName>
</protein>
<evidence type="ECO:0000313" key="3">
    <source>
        <dbReference type="EMBL" id="CAH2324607.1"/>
    </source>
</evidence>
<dbReference type="InterPro" id="IPR012337">
    <property type="entry name" value="RNaseH-like_sf"/>
</dbReference>
<feature type="region of interest" description="Disordered" evidence="1">
    <location>
        <begin position="1"/>
        <end position="85"/>
    </location>
</feature>
<feature type="region of interest" description="Disordered" evidence="1">
    <location>
        <begin position="114"/>
        <end position="133"/>
    </location>
</feature>
<name>A0AAD1WW03_PELCU</name>
<dbReference type="Proteomes" id="UP001295444">
    <property type="component" value="Chromosome 12"/>
</dbReference>
<dbReference type="PANTHER" id="PTHR45749">
    <property type="match status" value="1"/>
</dbReference>
<evidence type="ECO:0000259" key="2">
    <source>
        <dbReference type="Pfam" id="PF14291"/>
    </source>
</evidence>
<accession>A0AAD1WW03</accession>
<feature type="compositionally biased region" description="Basic and acidic residues" evidence="1">
    <location>
        <begin position="66"/>
        <end position="75"/>
    </location>
</feature>
<reference evidence="3" key="1">
    <citation type="submission" date="2022-03" db="EMBL/GenBank/DDBJ databases">
        <authorList>
            <person name="Alioto T."/>
            <person name="Alioto T."/>
            <person name="Gomez Garrido J."/>
        </authorList>
    </citation>
    <scope>NUCLEOTIDE SEQUENCE</scope>
</reference>
<dbReference type="SUPFAM" id="SSF53098">
    <property type="entry name" value="Ribonuclease H-like"/>
    <property type="match status" value="1"/>
</dbReference>
<keyword evidence="4" id="KW-1185">Reference proteome</keyword>
<feature type="domain" description="DUF4371" evidence="2">
    <location>
        <begin position="237"/>
        <end position="345"/>
    </location>
</feature>
<gene>
    <name evidence="3" type="ORF">PECUL_23A014689</name>
</gene>
<dbReference type="EMBL" id="OW240923">
    <property type="protein sequence ID" value="CAH2324607.1"/>
    <property type="molecule type" value="Genomic_DNA"/>
</dbReference>
<proteinExistence type="predicted"/>
<evidence type="ECO:0000313" key="4">
    <source>
        <dbReference type="Proteomes" id="UP001295444"/>
    </source>
</evidence>
<dbReference type="InterPro" id="IPR025398">
    <property type="entry name" value="DUF4371"/>
</dbReference>
<sequence>MSGSILKYVAPSTSTTVGESAEDVQSVESRGDMPEVSSHEASYVKAQELEKIILSSSGESDVNEGDASRSLHQQDSDDDEEEEETVRLSVYSDVAACPVPDVLRVDLMKRGSEPFQNRDGAFSPVERQGEKSKGKSRQLTTAWLYKALPNGEKILRTLFAVDDKVTGSSSFVTGFQLLWKLNPKVSDHEASEQHLTCLTKWKTLRAGLKLQKCLDHVHQTTVDRKKRKWRDILHRLLDNKLICLLGNHVKDKIVDDIKKAKYFGILFDSTPDVSHTDQMCDVIRYVHIEGDHVEVKESFLGFFPVAEKTAAELTKNILQHLEEDGLDISLCRGQGYDNAATMAGIHGGVQTKIKEINPKALFMPCANHSLNLCGVHSFGSVASCVTFFGTLERVYSFFSGSTHRWELLMENVGVTVKRFSQTRWSAHYDAVKPVRANFEKLTSALEKLFLEEVNITQKYLQTVGLTLEKCIVKLQGLKEFLADQRSEIVEKAICYATTTCKEMDISMERRGKVKLRKTMPGEKAKDAGLTLPEEMKRAMFDCLDRFHHELEIRSQAIEKILSMFAVIQPSSLVVATEKDIHNYNPKLTEIFDEFSNEDIFREIERLRRYLEAAKISVEEAKKWTALQFLEFIVKLYLNY</sequence>
<evidence type="ECO:0000256" key="1">
    <source>
        <dbReference type="SAM" id="MobiDB-lite"/>
    </source>
</evidence>
<organism evidence="3 4">
    <name type="scientific">Pelobates cultripes</name>
    <name type="common">Western spadefoot toad</name>
    <dbReference type="NCBI Taxonomy" id="61616"/>
    <lineage>
        <taxon>Eukaryota</taxon>
        <taxon>Metazoa</taxon>
        <taxon>Chordata</taxon>
        <taxon>Craniata</taxon>
        <taxon>Vertebrata</taxon>
        <taxon>Euteleostomi</taxon>
        <taxon>Amphibia</taxon>
        <taxon>Batrachia</taxon>
        <taxon>Anura</taxon>
        <taxon>Pelobatoidea</taxon>
        <taxon>Pelobatidae</taxon>
        <taxon>Pelobates</taxon>
    </lineage>
</organism>
<dbReference type="Pfam" id="PF14291">
    <property type="entry name" value="DUF4371"/>
    <property type="match status" value="1"/>
</dbReference>
<dbReference type="AlphaFoldDB" id="A0AAD1WW03"/>